<dbReference type="AlphaFoldDB" id="A0A7X5J9G2"/>
<dbReference type="Gene3D" id="3.90.190.10">
    <property type="entry name" value="Protein tyrosine phosphatase superfamily"/>
    <property type="match status" value="1"/>
</dbReference>
<keyword evidence="2" id="KW-1185">Reference proteome</keyword>
<dbReference type="GO" id="GO:0004725">
    <property type="term" value="F:protein tyrosine phosphatase activity"/>
    <property type="evidence" value="ECO:0007669"/>
    <property type="project" value="InterPro"/>
</dbReference>
<dbReference type="Pfam" id="PF00102">
    <property type="entry name" value="Y_phosphatase"/>
    <property type="match status" value="1"/>
</dbReference>
<evidence type="ECO:0000313" key="2">
    <source>
        <dbReference type="Proteomes" id="UP000586722"/>
    </source>
</evidence>
<dbReference type="PROSITE" id="PS00383">
    <property type="entry name" value="TYR_PHOSPHATASE_1"/>
    <property type="match status" value="1"/>
</dbReference>
<protein>
    <submittedName>
        <fullName evidence="1">Tyrosine protein phosphatase</fullName>
    </submittedName>
</protein>
<evidence type="ECO:0000313" key="1">
    <source>
        <dbReference type="EMBL" id="NBN78897.1"/>
    </source>
</evidence>
<gene>
    <name evidence="1" type="ORF">GWI72_11530</name>
</gene>
<comment type="caution">
    <text evidence="1">The sequence shown here is derived from an EMBL/GenBank/DDBJ whole genome shotgun (WGS) entry which is preliminary data.</text>
</comment>
<name>A0A7X5J9G2_9HYPH</name>
<dbReference type="InterPro" id="IPR000387">
    <property type="entry name" value="Tyr_Pase_dom"/>
</dbReference>
<dbReference type="InterPro" id="IPR016130">
    <property type="entry name" value="Tyr_Pase_AS"/>
</dbReference>
<dbReference type="InterPro" id="IPR000242">
    <property type="entry name" value="PTP_cat"/>
</dbReference>
<sequence length="170" mass="18318">MTMLHVCSLSRLNETVERTGATHMVSLINADTAVPRPPRILPERHLFLGFNDIVTPVEGLVPPGEAHVADLIRFIRSWDRSGPLVIHCWAGISRSTAGAFIAACTLNPDADEVALASELRRRAPSATPNARLVAFADKILGRDGRMIDGVRAIGRGADAFEGTPFEMPVG</sequence>
<organism evidence="1 2">
    <name type="scientific">Pannonibacter tanglangensis</name>
    <dbReference type="NCBI Taxonomy" id="2750084"/>
    <lineage>
        <taxon>Bacteria</taxon>
        <taxon>Pseudomonadati</taxon>
        <taxon>Pseudomonadota</taxon>
        <taxon>Alphaproteobacteria</taxon>
        <taxon>Hyphomicrobiales</taxon>
        <taxon>Stappiaceae</taxon>
        <taxon>Pannonibacter</taxon>
    </lineage>
</organism>
<accession>A0A7X5J9G2</accession>
<proteinExistence type="predicted"/>
<dbReference type="InterPro" id="IPR029021">
    <property type="entry name" value="Prot-tyrosine_phosphatase-like"/>
</dbReference>
<dbReference type="PROSITE" id="PS50056">
    <property type="entry name" value="TYR_PHOSPHATASE_2"/>
    <property type="match status" value="1"/>
</dbReference>
<reference evidence="2" key="1">
    <citation type="submission" date="2020-01" db="EMBL/GenBank/DDBJ databases">
        <authorList>
            <person name="Fang Y."/>
            <person name="Sun R."/>
            <person name="Nie L."/>
            <person name="He J."/>
            <person name="Hao L."/>
            <person name="Wang L."/>
            <person name="Su S."/>
            <person name="Lv E."/>
            <person name="Zhang Z."/>
            <person name="Xie R."/>
            <person name="Liu H."/>
        </authorList>
    </citation>
    <scope>NUCLEOTIDE SEQUENCE [LARGE SCALE GENOMIC DNA]</scope>
    <source>
        <strain evidence="2">XCT-53</strain>
    </source>
</reference>
<dbReference type="Proteomes" id="UP000586722">
    <property type="component" value="Unassembled WGS sequence"/>
</dbReference>
<dbReference type="SUPFAM" id="SSF52799">
    <property type="entry name" value="(Phosphotyrosine protein) phosphatases II"/>
    <property type="match status" value="1"/>
</dbReference>
<dbReference type="EMBL" id="JAABLQ010000001">
    <property type="protein sequence ID" value="NBN78897.1"/>
    <property type="molecule type" value="Genomic_DNA"/>
</dbReference>